<evidence type="ECO:0000256" key="1">
    <source>
        <dbReference type="SAM" id="SignalP"/>
    </source>
</evidence>
<feature type="signal peptide" evidence="1">
    <location>
        <begin position="1"/>
        <end position="34"/>
    </location>
</feature>
<feature type="chain" id="PRO_5046561443" description="Cytochrome c domain-containing protein" evidence="1">
    <location>
        <begin position="35"/>
        <end position="363"/>
    </location>
</feature>
<name>A0ABX2EHP4_9BURK</name>
<protein>
    <recommendedName>
        <fullName evidence="4">Cytochrome c domain-containing protein</fullName>
    </recommendedName>
</protein>
<dbReference type="Proteomes" id="UP000737171">
    <property type="component" value="Unassembled WGS sequence"/>
</dbReference>
<proteinExistence type="predicted"/>
<dbReference type="RefSeq" id="WP_173123537.1">
    <property type="nucleotide sequence ID" value="NZ_JABRWJ010000004.1"/>
</dbReference>
<organism evidence="2 3">
    <name type="scientific">Pseudaquabacterium terrae</name>
    <dbReference type="NCBI Taxonomy" id="2732868"/>
    <lineage>
        <taxon>Bacteria</taxon>
        <taxon>Pseudomonadati</taxon>
        <taxon>Pseudomonadota</taxon>
        <taxon>Betaproteobacteria</taxon>
        <taxon>Burkholderiales</taxon>
        <taxon>Sphaerotilaceae</taxon>
        <taxon>Pseudaquabacterium</taxon>
    </lineage>
</organism>
<keyword evidence="3" id="KW-1185">Reference proteome</keyword>
<evidence type="ECO:0000313" key="3">
    <source>
        <dbReference type="Proteomes" id="UP000737171"/>
    </source>
</evidence>
<keyword evidence="1" id="KW-0732">Signal</keyword>
<evidence type="ECO:0000313" key="2">
    <source>
        <dbReference type="EMBL" id="NRF68149.1"/>
    </source>
</evidence>
<reference evidence="2 3" key="1">
    <citation type="submission" date="2020-05" db="EMBL/GenBank/DDBJ databases">
        <title>Aquincola sp. isolate from soil.</title>
        <authorList>
            <person name="Han J."/>
            <person name="Kim D.-U."/>
        </authorList>
    </citation>
    <scope>NUCLEOTIDE SEQUENCE [LARGE SCALE GENOMIC DNA]</scope>
    <source>
        <strain evidence="2 3">S2</strain>
    </source>
</reference>
<dbReference type="EMBL" id="JABRWJ010000004">
    <property type="protein sequence ID" value="NRF68149.1"/>
    <property type="molecule type" value="Genomic_DNA"/>
</dbReference>
<gene>
    <name evidence="2" type="ORF">HLB44_14240</name>
</gene>
<comment type="caution">
    <text evidence="2">The sequence shown here is derived from an EMBL/GenBank/DDBJ whole genome shotgun (WGS) entry which is preliminary data.</text>
</comment>
<evidence type="ECO:0008006" key="4">
    <source>
        <dbReference type="Google" id="ProtNLM"/>
    </source>
</evidence>
<sequence length="363" mass="40047">MTPSKRPLRRGAAALLLAASALSPAIAPANPAAAAPDEAMTQRVRQIAQRLADEFAARCPLAEPGDEAALNGCRQALFGDSALREQLTGASPEARVLWGRQRDPKIRLADASLTQFAPDALTGMYLPLFMFNGEHSVEWVADEKMYRIRLRTAFRNRLQPGLFPYPFWHEAEKWSMYQAANEVLLWWQPLKSRITAAQFTVHGSQPALARHAPVPAPTNFDGRWMWADAAGRTQPKMTLFDGLFAADNPHLANLDDAYRKLALRLREGQCDSCHVPNNPHKSKRLVLLQTPAHAAAEISRVLKSLRIDRMPLDETGIEAPLDKHVKQALLDDGAAFATLVEAARQWEAQTRNAAAKPATPGGH</sequence>
<accession>A0ABX2EHP4</accession>